<evidence type="ECO:0000256" key="8">
    <source>
        <dbReference type="ARBA" id="ARBA00022741"/>
    </source>
</evidence>
<dbReference type="InterPro" id="IPR027417">
    <property type="entry name" value="P-loop_NTPase"/>
</dbReference>
<evidence type="ECO:0000256" key="13">
    <source>
        <dbReference type="ARBA" id="ARBA00023137"/>
    </source>
</evidence>
<feature type="domain" description="Polysaccharide chain length determinant N-terminal" evidence="17">
    <location>
        <begin position="2"/>
        <end position="87"/>
    </location>
</feature>
<evidence type="ECO:0000256" key="6">
    <source>
        <dbReference type="ARBA" id="ARBA00022679"/>
    </source>
</evidence>
<evidence type="ECO:0000256" key="3">
    <source>
        <dbReference type="ARBA" id="ARBA00008883"/>
    </source>
</evidence>
<sequence length="581" mass="60162">MELHDYLAILRKQWMVITVITLLGALAGLALALTGTPTYAATAKVFVSTTSGDSAAELAQGNSFTMQRVETYADLVTTAAVLEPTLEALGLESPLSSIRGRLSATSPDDTTIIDVTATGTNPQATAALATAAAEQLILVVEDWEQPTAASGSPVSLWIAQPAETPGAPQGASPLTSSAIGAFIGLCLGIAAALLLTVLDTRLRSQRDVARITTSAVLASIPYDPSTPSHPVQVLADSQGRNAEAYRTLRTNLEFVQGGRTGAPVLLTSSVPGEGKTTTAVNLAIALAHSDARVLLIEADLRRPRVGKTVGIESGVGLSDVLVGRVAMEDACQPWGANGLEILAAGTIPPNPAELLGSESMQMVLDLAASEYDHVIVDAPPLLAVTDAAVLARMVSKVMVVVGIGRAKSPELRSSLESLANVGAVPSGLVLSMVPTRGPDAYSYTYGGYAYTPEPEARPSRLRSLFRRKPAAAPSSEGGDAPAADDAGHAGDEPRFGDDHLLDEAAEPIVEADGDRPDAEAGPESEAELEAAPEPTSEPDVRAGDRTGDKDDLSEDDDALTEDGDSSALSADDDRVKARTGR</sequence>
<evidence type="ECO:0000256" key="1">
    <source>
        <dbReference type="ARBA" id="ARBA00004429"/>
    </source>
</evidence>
<keyword evidence="11 16" id="KW-1133">Transmembrane helix</keyword>
<keyword evidence="12 16" id="KW-0472">Membrane</keyword>
<dbReference type="PANTHER" id="PTHR32309:SF31">
    <property type="entry name" value="CAPSULAR EXOPOLYSACCHARIDE FAMILY"/>
    <property type="match status" value="1"/>
</dbReference>
<gene>
    <name evidence="19" type="ORF">QQX04_03445</name>
</gene>
<dbReference type="PANTHER" id="PTHR32309">
    <property type="entry name" value="TYROSINE-PROTEIN KINASE"/>
    <property type="match status" value="1"/>
</dbReference>
<keyword evidence="9" id="KW-0418">Kinase</keyword>
<evidence type="ECO:0000313" key="19">
    <source>
        <dbReference type="EMBL" id="MDN4472046.1"/>
    </source>
</evidence>
<dbReference type="EMBL" id="JAUHPV010000002">
    <property type="protein sequence ID" value="MDN4472046.1"/>
    <property type="molecule type" value="Genomic_DNA"/>
</dbReference>
<comment type="subcellular location">
    <subcellularLocation>
        <location evidence="1">Cell inner membrane</location>
        <topology evidence="1">Multi-pass membrane protein</topology>
    </subcellularLocation>
</comment>
<feature type="compositionally biased region" description="Basic and acidic residues" evidence="15">
    <location>
        <begin position="571"/>
        <end position="581"/>
    </location>
</feature>
<evidence type="ECO:0000256" key="16">
    <source>
        <dbReference type="SAM" id="Phobius"/>
    </source>
</evidence>
<dbReference type="InterPro" id="IPR005702">
    <property type="entry name" value="Wzc-like_C"/>
</dbReference>
<comment type="similarity">
    <text evidence="3">Belongs to the etk/wzc family.</text>
</comment>
<dbReference type="EC" id="2.7.10.2" evidence="19"/>
<feature type="region of interest" description="Disordered" evidence="15">
    <location>
        <begin position="466"/>
        <end position="581"/>
    </location>
</feature>
<keyword evidence="8" id="KW-0547">Nucleotide-binding</keyword>
<dbReference type="Pfam" id="PF02706">
    <property type="entry name" value="Wzz"/>
    <property type="match status" value="1"/>
</dbReference>
<dbReference type="GO" id="GO:0004715">
    <property type="term" value="F:non-membrane spanning protein tyrosine kinase activity"/>
    <property type="evidence" value="ECO:0007669"/>
    <property type="project" value="UniProtKB-EC"/>
</dbReference>
<dbReference type="Gene3D" id="3.40.50.300">
    <property type="entry name" value="P-loop containing nucleotide triphosphate hydrolases"/>
    <property type="match status" value="1"/>
</dbReference>
<dbReference type="Pfam" id="PF13614">
    <property type="entry name" value="AAA_31"/>
    <property type="match status" value="1"/>
</dbReference>
<evidence type="ECO:0000256" key="15">
    <source>
        <dbReference type="SAM" id="MobiDB-lite"/>
    </source>
</evidence>
<evidence type="ECO:0000256" key="5">
    <source>
        <dbReference type="ARBA" id="ARBA00022519"/>
    </source>
</evidence>
<keyword evidence="10" id="KW-0067">ATP-binding</keyword>
<keyword evidence="6 19" id="KW-0808">Transferase</keyword>
<dbReference type="SUPFAM" id="SSF52540">
    <property type="entry name" value="P-loop containing nucleoside triphosphate hydrolases"/>
    <property type="match status" value="1"/>
</dbReference>
<reference evidence="19" key="1">
    <citation type="submission" date="2023-06" db="EMBL/GenBank/DDBJ databases">
        <title>SYSU T00b26.</title>
        <authorList>
            <person name="Gao L."/>
            <person name="Fang B.-Z."/>
            <person name="Li W.-J."/>
        </authorList>
    </citation>
    <scope>NUCLEOTIDE SEQUENCE</scope>
    <source>
        <strain evidence="19">SYSU T00b26</strain>
    </source>
</reference>
<comment type="similarity">
    <text evidence="2">Belongs to the CpsC/CapA family.</text>
</comment>
<dbReference type="RefSeq" id="WP_301126308.1">
    <property type="nucleotide sequence ID" value="NZ_JAUHPV010000002.1"/>
</dbReference>
<dbReference type="CDD" id="cd05387">
    <property type="entry name" value="BY-kinase"/>
    <property type="match status" value="1"/>
</dbReference>
<comment type="caution">
    <text evidence="19">The sequence shown here is derived from an EMBL/GenBank/DDBJ whole genome shotgun (WGS) entry which is preliminary data.</text>
</comment>
<feature type="compositionally biased region" description="Acidic residues" evidence="15">
    <location>
        <begin position="551"/>
        <end position="564"/>
    </location>
</feature>
<comment type="catalytic activity">
    <reaction evidence="14">
        <text>L-tyrosyl-[protein] + ATP = O-phospho-L-tyrosyl-[protein] + ADP + H(+)</text>
        <dbReference type="Rhea" id="RHEA:10596"/>
        <dbReference type="Rhea" id="RHEA-COMP:10136"/>
        <dbReference type="Rhea" id="RHEA-COMP:20101"/>
        <dbReference type="ChEBI" id="CHEBI:15378"/>
        <dbReference type="ChEBI" id="CHEBI:30616"/>
        <dbReference type="ChEBI" id="CHEBI:46858"/>
        <dbReference type="ChEBI" id="CHEBI:61978"/>
        <dbReference type="ChEBI" id="CHEBI:456216"/>
    </reaction>
</comment>
<protein>
    <submittedName>
        <fullName evidence="19">Polysaccharide biosynthesis tyrosine autokinase</fullName>
        <ecNumber evidence="19">2.7.10.2</ecNumber>
    </submittedName>
</protein>
<evidence type="ECO:0000259" key="17">
    <source>
        <dbReference type="Pfam" id="PF02706"/>
    </source>
</evidence>
<evidence type="ECO:0000256" key="12">
    <source>
        <dbReference type="ARBA" id="ARBA00023136"/>
    </source>
</evidence>
<dbReference type="Proteomes" id="UP001172738">
    <property type="component" value="Unassembled WGS sequence"/>
</dbReference>
<feature type="compositionally biased region" description="Acidic residues" evidence="15">
    <location>
        <begin position="520"/>
        <end position="530"/>
    </location>
</feature>
<dbReference type="InterPro" id="IPR025669">
    <property type="entry name" value="AAA_dom"/>
</dbReference>
<evidence type="ECO:0000256" key="7">
    <source>
        <dbReference type="ARBA" id="ARBA00022692"/>
    </source>
</evidence>
<feature type="compositionally biased region" description="Basic and acidic residues" evidence="15">
    <location>
        <begin position="485"/>
        <end position="502"/>
    </location>
</feature>
<keyword evidence="4" id="KW-1003">Cell membrane</keyword>
<accession>A0ABT8FYS7</accession>
<feature type="domain" description="AAA" evidence="18">
    <location>
        <begin position="272"/>
        <end position="391"/>
    </location>
</feature>
<dbReference type="InterPro" id="IPR003856">
    <property type="entry name" value="LPS_length_determ_N"/>
</dbReference>
<keyword evidence="13" id="KW-0829">Tyrosine-protein kinase</keyword>
<evidence type="ECO:0000256" key="14">
    <source>
        <dbReference type="ARBA" id="ARBA00053015"/>
    </source>
</evidence>
<evidence type="ECO:0000256" key="11">
    <source>
        <dbReference type="ARBA" id="ARBA00022989"/>
    </source>
</evidence>
<dbReference type="NCBIfam" id="TIGR01007">
    <property type="entry name" value="eps_fam"/>
    <property type="match status" value="1"/>
</dbReference>
<keyword evidence="20" id="KW-1185">Reference proteome</keyword>
<evidence type="ECO:0000259" key="18">
    <source>
        <dbReference type="Pfam" id="PF13614"/>
    </source>
</evidence>
<evidence type="ECO:0000256" key="10">
    <source>
        <dbReference type="ARBA" id="ARBA00022840"/>
    </source>
</evidence>
<dbReference type="InterPro" id="IPR050445">
    <property type="entry name" value="Bact_polysacc_biosynth/exp"/>
</dbReference>
<organism evidence="19 20">
    <name type="scientific">Demequina zhanjiangensis</name>
    <dbReference type="NCBI Taxonomy" id="3051659"/>
    <lineage>
        <taxon>Bacteria</taxon>
        <taxon>Bacillati</taxon>
        <taxon>Actinomycetota</taxon>
        <taxon>Actinomycetes</taxon>
        <taxon>Micrococcales</taxon>
        <taxon>Demequinaceae</taxon>
        <taxon>Demequina</taxon>
    </lineage>
</organism>
<feature type="transmembrane region" description="Helical" evidence="16">
    <location>
        <begin position="178"/>
        <end position="198"/>
    </location>
</feature>
<keyword evidence="5" id="KW-0997">Cell inner membrane</keyword>
<name>A0ABT8FYS7_9MICO</name>
<feature type="compositionally biased region" description="Basic and acidic residues" evidence="15">
    <location>
        <begin position="538"/>
        <end position="550"/>
    </location>
</feature>
<evidence type="ECO:0000256" key="9">
    <source>
        <dbReference type="ARBA" id="ARBA00022777"/>
    </source>
</evidence>
<evidence type="ECO:0000256" key="4">
    <source>
        <dbReference type="ARBA" id="ARBA00022475"/>
    </source>
</evidence>
<proteinExistence type="inferred from homology"/>
<evidence type="ECO:0000313" key="20">
    <source>
        <dbReference type="Proteomes" id="UP001172738"/>
    </source>
</evidence>
<evidence type="ECO:0000256" key="2">
    <source>
        <dbReference type="ARBA" id="ARBA00006683"/>
    </source>
</evidence>
<keyword evidence="7 16" id="KW-0812">Transmembrane</keyword>